<dbReference type="Proteomes" id="UP000504637">
    <property type="component" value="Unplaced"/>
</dbReference>
<protein>
    <submittedName>
        <fullName evidence="2">Uncharacterized protein</fullName>
    </submittedName>
</protein>
<dbReference type="OrthoDB" id="4521980at2759"/>
<reference evidence="2" key="1">
    <citation type="submission" date="2020-01" db="EMBL/GenBank/DDBJ databases">
        <authorList>
            <consortium name="DOE Joint Genome Institute"/>
            <person name="Haridas S."/>
            <person name="Albert R."/>
            <person name="Binder M."/>
            <person name="Bloem J."/>
            <person name="Labutti K."/>
            <person name="Salamov A."/>
            <person name="Andreopoulos B."/>
            <person name="Baker S.E."/>
            <person name="Barry K."/>
            <person name="Bills G."/>
            <person name="Bluhm B.H."/>
            <person name="Cannon C."/>
            <person name="Castanera R."/>
            <person name="Culley D.E."/>
            <person name="Daum C."/>
            <person name="Ezra D."/>
            <person name="Gonzalez J.B."/>
            <person name="Henrissat B."/>
            <person name="Kuo A."/>
            <person name="Liang C."/>
            <person name="Lipzen A."/>
            <person name="Lutzoni F."/>
            <person name="Magnuson J."/>
            <person name="Mondo S."/>
            <person name="Nolan M."/>
            <person name="Ohm R."/>
            <person name="Pangilinan J."/>
            <person name="Park H.-J."/>
            <person name="Ramirez L."/>
            <person name="Alfaro M."/>
            <person name="Sun H."/>
            <person name="Tritt A."/>
            <person name="Yoshinaga Y."/>
            <person name="Zwiers L.-H."/>
            <person name="Turgeon B.G."/>
            <person name="Goodwin S.B."/>
            <person name="Spatafora J.W."/>
            <person name="Crous P.W."/>
            <person name="Grigoriev I.V."/>
        </authorList>
    </citation>
    <scope>NUCLEOTIDE SEQUENCE</scope>
    <source>
        <strain evidence="2">CBS 342.82</strain>
    </source>
</reference>
<reference evidence="2" key="3">
    <citation type="submission" date="2025-08" db="UniProtKB">
        <authorList>
            <consortium name="RefSeq"/>
        </authorList>
    </citation>
    <scope>IDENTIFICATION</scope>
    <source>
        <strain evidence="2">CBS 342.82</strain>
    </source>
</reference>
<proteinExistence type="predicted"/>
<accession>A0A6J3MIX3</accession>
<evidence type="ECO:0000313" key="1">
    <source>
        <dbReference type="Proteomes" id="UP000504637"/>
    </source>
</evidence>
<sequence length="112" mass="12844">MRRPKTVHWDLPISKTDYNLLKTGFTPQSMDDRWEMTPAYLEESSAYSLCFARSWTGIPHYVLIVRDQGPIIDSMVYESLTEGGNEITENTAKKEVIALARDWLKCEIGAFP</sequence>
<keyword evidence="1" id="KW-1185">Reference proteome</keyword>
<dbReference type="GeneID" id="54357943"/>
<evidence type="ECO:0000313" key="2">
    <source>
        <dbReference type="RefSeq" id="XP_033464886.1"/>
    </source>
</evidence>
<dbReference type="RefSeq" id="XP_033464886.1">
    <property type="nucleotide sequence ID" value="XM_033600143.1"/>
</dbReference>
<gene>
    <name evidence="2" type="ORF">K489DRAFT_289021</name>
</gene>
<name>A0A6J3MIX3_9PEZI</name>
<reference evidence="2" key="2">
    <citation type="submission" date="2020-04" db="EMBL/GenBank/DDBJ databases">
        <authorList>
            <consortium name="NCBI Genome Project"/>
        </authorList>
    </citation>
    <scope>NUCLEOTIDE SEQUENCE</scope>
    <source>
        <strain evidence="2">CBS 342.82</strain>
    </source>
</reference>
<dbReference type="AlphaFoldDB" id="A0A6J3MIX3"/>
<organism evidence="2">
    <name type="scientific">Dissoconium aciculare CBS 342.82</name>
    <dbReference type="NCBI Taxonomy" id="1314786"/>
    <lineage>
        <taxon>Eukaryota</taxon>
        <taxon>Fungi</taxon>
        <taxon>Dikarya</taxon>
        <taxon>Ascomycota</taxon>
        <taxon>Pezizomycotina</taxon>
        <taxon>Dothideomycetes</taxon>
        <taxon>Dothideomycetidae</taxon>
        <taxon>Mycosphaerellales</taxon>
        <taxon>Dissoconiaceae</taxon>
        <taxon>Dissoconium</taxon>
    </lineage>
</organism>
<feature type="non-terminal residue" evidence="2">
    <location>
        <position position="112"/>
    </location>
</feature>